<feature type="domain" description="Rit1 DUSP-like" evidence="2">
    <location>
        <begin position="1263"/>
        <end position="1324"/>
    </location>
</feature>
<name>A0A250X840_9CHLO</name>
<dbReference type="PANTHER" id="PTHR31811">
    <property type="entry name" value="TRNA A64-2'-O-RIBOSYLPHOSPHATE TRANSFERASE"/>
    <property type="match status" value="1"/>
</dbReference>
<feature type="region of interest" description="Disordered" evidence="1">
    <location>
        <begin position="736"/>
        <end position="814"/>
    </location>
</feature>
<organism evidence="4 5">
    <name type="scientific">Chlamydomonas eustigma</name>
    <dbReference type="NCBI Taxonomy" id="1157962"/>
    <lineage>
        <taxon>Eukaryota</taxon>
        <taxon>Viridiplantae</taxon>
        <taxon>Chlorophyta</taxon>
        <taxon>core chlorophytes</taxon>
        <taxon>Chlorophyceae</taxon>
        <taxon>CS clade</taxon>
        <taxon>Chlamydomonadales</taxon>
        <taxon>Chlamydomonadaceae</taxon>
        <taxon>Chlamydomonas</taxon>
    </lineage>
</organism>
<feature type="region of interest" description="Disordered" evidence="1">
    <location>
        <begin position="1217"/>
        <end position="1247"/>
    </location>
</feature>
<feature type="region of interest" description="Disordered" evidence="1">
    <location>
        <begin position="121"/>
        <end position="140"/>
    </location>
</feature>
<dbReference type="InterPro" id="IPR033449">
    <property type="entry name" value="Rit1_N"/>
</dbReference>
<feature type="region of interest" description="Disordered" evidence="1">
    <location>
        <begin position="1163"/>
        <end position="1186"/>
    </location>
</feature>
<feature type="domain" description="Rit1 N-terminal" evidence="3">
    <location>
        <begin position="509"/>
        <end position="577"/>
    </location>
</feature>
<gene>
    <name evidence="4" type="ORF">CEUSTIGMA_g6369.t1</name>
</gene>
<feature type="region of interest" description="Disordered" evidence="1">
    <location>
        <begin position="1378"/>
        <end position="1399"/>
    </location>
</feature>
<feature type="compositionally biased region" description="Polar residues" evidence="1">
    <location>
        <begin position="1177"/>
        <end position="1186"/>
    </location>
</feature>
<feature type="compositionally biased region" description="Polar residues" evidence="1">
    <location>
        <begin position="736"/>
        <end position="809"/>
    </location>
</feature>
<feature type="region of interest" description="Disordered" evidence="1">
    <location>
        <begin position="853"/>
        <end position="877"/>
    </location>
</feature>
<dbReference type="GO" id="GO:0043399">
    <property type="term" value="F:tRNA adenosine(64)-2'-O-ribosylphosphate transferase activity"/>
    <property type="evidence" value="ECO:0007669"/>
    <property type="project" value="InterPro"/>
</dbReference>
<accession>A0A250X840</accession>
<evidence type="ECO:0000313" key="4">
    <source>
        <dbReference type="EMBL" id="GAX78930.1"/>
    </source>
</evidence>
<comment type="caution">
    <text evidence="4">The sequence shown here is derived from an EMBL/GenBank/DDBJ whole genome shotgun (WGS) entry which is preliminary data.</text>
</comment>
<protein>
    <recommendedName>
        <fullName evidence="6">Rit1 N-terminal domain-containing protein</fullName>
    </recommendedName>
</protein>
<evidence type="ECO:0000259" key="2">
    <source>
        <dbReference type="Pfam" id="PF04179"/>
    </source>
</evidence>
<evidence type="ECO:0000313" key="5">
    <source>
        <dbReference type="Proteomes" id="UP000232323"/>
    </source>
</evidence>
<feature type="domain" description="Rit1 N-terminal" evidence="3">
    <location>
        <begin position="33"/>
        <end position="84"/>
    </location>
</feature>
<evidence type="ECO:0008006" key="6">
    <source>
        <dbReference type="Google" id="ProtNLM"/>
    </source>
</evidence>
<dbReference type="InterPro" id="IPR007306">
    <property type="entry name" value="Rit1"/>
</dbReference>
<dbReference type="OrthoDB" id="45256at2759"/>
<dbReference type="Pfam" id="PF04179">
    <property type="entry name" value="Init_tRNA_PT"/>
    <property type="match status" value="1"/>
</dbReference>
<feature type="compositionally biased region" description="Low complexity" evidence="1">
    <location>
        <begin position="123"/>
        <end position="136"/>
    </location>
</feature>
<feature type="region of interest" description="Disordered" evidence="1">
    <location>
        <begin position="462"/>
        <end position="485"/>
    </location>
</feature>
<evidence type="ECO:0000259" key="3">
    <source>
        <dbReference type="Pfam" id="PF17184"/>
    </source>
</evidence>
<sequence>MVKTRCLDGGAAGESIQYGNPDILSVNRVSRLLKIEQNSLFNCLNSIVHDAEFVDEVKNLYPSLPLLANLRCGLWYVRPDHQNQDNNRLGSKLKAPESSGEIHHQGGNVLWDTSCTRQDRTCSMPETTPSSTDPSTGASENAHKTCYFKSTDGHYGNWSFSTTRLNWHVAMTAAYQGGALIVDATRKGKTFSDAFSKTIPIWAAVVNRAVACVKNSNMKQFQAIEGGLSNAYDDIIMSSWDCSLHLPLCVSGTEAAQIEERIDGWVEDLFQTVVDVTSLVQVLRKPLRPLWISQSSLIWINQVAQPEDLSFTPLILVSASQPLPYERKRSPLCSISSHLTMNHESVMAPKSLPSQSSSGCHNYHNTASRNTASRSKFLSSVHHQHNNNEGLSVTHEFTIRGPVAANSNHSPVLMNGIEDHASELSLARSREMRTMMTPACCDDANEGNPVSQDCYLGSSMYSEDRRRAEQRDDAPGSATVQRDDYDPGFARVRRAQQDCDIISTADRQASNMVHTEVQKENDCLDADIVSASDEVPEAQTWSYVYVPGAGDDEESWAAGLTPTLFWENQMELLSAGPMSASAYFSEPSRSMSGVTHTAGALMNAKTGVSNPLSGIRIGNVPPAAHHQDGLPLIQAVQTDAHHLKPAGCSTEGASSNLLSKVALLNPSPQQGLGYQGATACIFFLGYERPGIALGSFTSGGPALSQAWQHVGAVLNIGTAEHHHTSFLATCPSNQGVEHVSTSTQMPSAATQQDTNRPSTSPSAEQDTNRPTSSAQQDTNRPSSSSAQHDTNRPTSSAQFSAQHSQWSHESSPEHVSVIHETHHTVFQVNPNNDESTVDAAASLSTVPRLQQCSVPGAHRPTCQQSHPLDPTPYLNSSNLSLDIQDPSLFSSNSEGSCCYNPSLNPTLLELALNGVHHGMEGPPGASMSAFPVEIGNKCQQRHQEAFHVTATTSFAEDVDDPAVWEDAEISLKGLMSISSLFIREEQLDHNFDRQLHNNHLHLTQEDTTSGRSEKLIFSTQTSSLLISASCGSPVEEPGCPPRLDPHHTTQSGLLVPTDRELSRVMDCSKGGVADVNDPAAYTLSDDGEDFTFCSSPRGLPCYPYISVSLNCTKSELKAMRDRQRDADIARHDKVEASMNRISAQKATEAYRIFRKRGSLNSSDYSVRTGEGVAPSDGGSSQSDGLKGVRQTTRLDTGGTAAHLPTVDITVTTTRSLDHQSGSCHDLHNARQGNVKGEMRESQISSDNSRRSLMMKQRLLPSYQWLPVESSKANRFAMMRVLGPALEFLSHHMSLGRSVLIVDDLGTDQCVCLAVALLLACYTTQPPQPSRDHEVAAGCRSNIADHLSSNADVEVSSAATTYGNADNVQQIMLLPHYPDEVSSSSSSGLSPNQHSHQSLTSMPQCLEPSLRVDLRPQNHLPQQQQPAVQAAALMSTPTTSGCCSLRFLGPCCFVDGKLILPEGFQKITKLSVRQALAQVSKWYPLARPTRGMLKQVYNFFEAHQQG</sequence>
<proteinExistence type="predicted"/>
<feature type="domain" description="Rit1 N-terminal" evidence="3">
    <location>
        <begin position="140"/>
        <end position="321"/>
    </location>
</feature>
<dbReference type="GO" id="GO:0005737">
    <property type="term" value="C:cytoplasm"/>
    <property type="evidence" value="ECO:0007669"/>
    <property type="project" value="TreeGrafter"/>
</dbReference>
<dbReference type="Proteomes" id="UP000232323">
    <property type="component" value="Unassembled WGS sequence"/>
</dbReference>
<dbReference type="PANTHER" id="PTHR31811:SF0">
    <property type="entry name" value="TRNA A64-2'-O-RIBOSYLPHOSPHATE TRANSFERASE"/>
    <property type="match status" value="1"/>
</dbReference>
<feature type="region of interest" description="Disordered" evidence="1">
    <location>
        <begin position="85"/>
        <end position="105"/>
    </location>
</feature>
<dbReference type="EMBL" id="BEGY01000037">
    <property type="protein sequence ID" value="GAX78930.1"/>
    <property type="molecule type" value="Genomic_DNA"/>
</dbReference>
<keyword evidence="5" id="KW-1185">Reference proteome</keyword>
<dbReference type="GO" id="GO:0019988">
    <property type="term" value="P:charged-tRNA amino acid modification"/>
    <property type="evidence" value="ECO:0007669"/>
    <property type="project" value="InterPro"/>
</dbReference>
<dbReference type="InterPro" id="IPR033421">
    <property type="entry name" value="Rit1_DUSP-like"/>
</dbReference>
<dbReference type="Pfam" id="PF17184">
    <property type="entry name" value="Rit1_C"/>
    <property type="match status" value="3"/>
</dbReference>
<feature type="compositionally biased region" description="Polar residues" evidence="1">
    <location>
        <begin position="1387"/>
        <end position="1399"/>
    </location>
</feature>
<reference evidence="4 5" key="1">
    <citation type="submission" date="2017-08" db="EMBL/GenBank/DDBJ databases">
        <title>Acidophilic green algal genome provides insights into adaptation to an acidic environment.</title>
        <authorList>
            <person name="Hirooka S."/>
            <person name="Hirose Y."/>
            <person name="Kanesaki Y."/>
            <person name="Higuchi S."/>
            <person name="Fujiwara T."/>
            <person name="Onuma R."/>
            <person name="Era A."/>
            <person name="Ohbayashi R."/>
            <person name="Uzuka A."/>
            <person name="Nozaki H."/>
            <person name="Yoshikawa H."/>
            <person name="Miyagishima S.Y."/>
        </authorList>
    </citation>
    <scope>NUCLEOTIDE SEQUENCE [LARGE SCALE GENOMIC DNA]</scope>
    <source>
        <strain evidence="4 5">NIES-2499</strain>
    </source>
</reference>
<evidence type="ECO:0000256" key="1">
    <source>
        <dbReference type="SAM" id="MobiDB-lite"/>
    </source>
</evidence>
<feature type="compositionally biased region" description="Basic and acidic residues" evidence="1">
    <location>
        <begin position="462"/>
        <end position="474"/>
    </location>
</feature>